<comment type="caution">
    <text evidence="1">The sequence shown here is derived from an EMBL/GenBank/DDBJ whole genome shotgun (WGS) entry which is preliminary data.</text>
</comment>
<feature type="non-terminal residue" evidence="1">
    <location>
        <position position="1"/>
    </location>
</feature>
<reference evidence="1" key="1">
    <citation type="submission" date="2021-06" db="EMBL/GenBank/DDBJ databases">
        <authorList>
            <person name="Kallberg Y."/>
            <person name="Tangrot J."/>
            <person name="Rosling A."/>
        </authorList>
    </citation>
    <scope>NUCLEOTIDE SEQUENCE</scope>
    <source>
        <strain evidence="1">MA461A</strain>
    </source>
</reference>
<sequence length="68" mass="7948">KTKEEINVVENLDLIIKSMEQLSINFQGKSQSKKGLWQEMQNINLYKDKTEKGRLDAFSAYDVVERVK</sequence>
<evidence type="ECO:0000313" key="1">
    <source>
        <dbReference type="EMBL" id="CAG8842010.1"/>
    </source>
</evidence>
<dbReference type="Proteomes" id="UP000789920">
    <property type="component" value="Unassembled WGS sequence"/>
</dbReference>
<protein>
    <submittedName>
        <fullName evidence="1">28501_t:CDS:1</fullName>
    </submittedName>
</protein>
<accession>A0ACA9SJT5</accession>
<proteinExistence type="predicted"/>
<organism evidence="1 2">
    <name type="scientific">Racocetra persica</name>
    <dbReference type="NCBI Taxonomy" id="160502"/>
    <lineage>
        <taxon>Eukaryota</taxon>
        <taxon>Fungi</taxon>
        <taxon>Fungi incertae sedis</taxon>
        <taxon>Mucoromycota</taxon>
        <taxon>Glomeromycotina</taxon>
        <taxon>Glomeromycetes</taxon>
        <taxon>Diversisporales</taxon>
        <taxon>Gigasporaceae</taxon>
        <taxon>Racocetra</taxon>
    </lineage>
</organism>
<evidence type="ECO:0000313" key="2">
    <source>
        <dbReference type="Proteomes" id="UP000789920"/>
    </source>
</evidence>
<dbReference type="EMBL" id="CAJVQC010132587">
    <property type="protein sequence ID" value="CAG8842010.1"/>
    <property type="molecule type" value="Genomic_DNA"/>
</dbReference>
<name>A0ACA9SJT5_9GLOM</name>
<gene>
    <name evidence="1" type="ORF">RPERSI_LOCUS32121</name>
</gene>
<keyword evidence="2" id="KW-1185">Reference proteome</keyword>